<accession>G8BSZ1</accession>
<dbReference type="InterPro" id="IPR008551">
    <property type="entry name" value="TANGO2"/>
</dbReference>
<dbReference type="GO" id="GO:0005794">
    <property type="term" value="C:Golgi apparatus"/>
    <property type="evidence" value="ECO:0007669"/>
    <property type="project" value="TreeGrafter"/>
</dbReference>
<evidence type="ECO:0008006" key="3">
    <source>
        <dbReference type="Google" id="ProtNLM"/>
    </source>
</evidence>
<dbReference type="PANTHER" id="PTHR17985:SF8">
    <property type="entry name" value="TRANSPORT AND GOLGI ORGANIZATION PROTEIN 2 HOMOLOG"/>
    <property type="match status" value="1"/>
</dbReference>
<dbReference type="OMA" id="QAGGSWF"/>
<dbReference type="eggNOG" id="KOG2342">
    <property type="taxonomic scope" value="Eukaryota"/>
</dbReference>
<dbReference type="GO" id="GO:0005777">
    <property type="term" value="C:peroxisome"/>
    <property type="evidence" value="ECO:0007669"/>
    <property type="project" value="EnsemblFungi"/>
</dbReference>
<dbReference type="OrthoDB" id="191601at2759"/>
<dbReference type="KEGG" id="tpf:TPHA_0D03260"/>
<proteinExistence type="predicted"/>
<dbReference type="PANTHER" id="PTHR17985">
    <property type="entry name" value="SER/THR-RICH PROTEIN T10 IN DGCR REGION"/>
    <property type="match status" value="1"/>
</dbReference>
<dbReference type="RefSeq" id="XP_003685396.1">
    <property type="nucleotide sequence ID" value="XM_003685348.1"/>
</dbReference>
<name>G8BSZ1_TETPH</name>
<dbReference type="GeneID" id="11534399"/>
<dbReference type="STRING" id="1071381.G8BSZ1"/>
<keyword evidence="2" id="KW-1185">Reference proteome</keyword>
<dbReference type="GO" id="GO:0009306">
    <property type="term" value="P:protein secretion"/>
    <property type="evidence" value="ECO:0007669"/>
    <property type="project" value="TreeGrafter"/>
</dbReference>
<dbReference type="Pfam" id="PF05742">
    <property type="entry name" value="TANGO2"/>
    <property type="match status" value="1"/>
</dbReference>
<sequence length="314" mass="36467">MCILFLTRSHPDYELILISNRDEFLQRKTAFSCWNERSNCEVLCPYDLSRNETDPSKFGTWCGINEFGRVSSVLNLKMDENKVEDKNVRKKSRGYLPVKFLDNRKENSFNDWNSYSKFLKQYPDLEKTGSFNLFIGDVKKQEYALIDSFGQTKRILDGKDENGKSSVVISNSEFISNDKERWHKISNGEKLMDEFLSKDIRDENSVIESCFKIASTSELTNEYLHSHDDILDLMTETVFVPPIKLENPVEKDNIGASLPVGKFYGTRSQIVILVNKERTTVRYMERVLYECDDDVSKAGIEKPINELNFEYNIL</sequence>
<evidence type="ECO:0000313" key="1">
    <source>
        <dbReference type="EMBL" id="CCE62962.1"/>
    </source>
</evidence>
<dbReference type="AlphaFoldDB" id="G8BSZ1"/>
<dbReference type="GO" id="GO:0007030">
    <property type="term" value="P:Golgi organization"/>
    <property type="evidence" value="ECO:0007669"/>
    <property type="project" value="TreeGrafter"/>
</dbReference>
<dbReference type="EMBL" id="HE612859">
    <property type="protein sequence ID" value="CCE62962.1"/>
    <property type="molecule type" value="Genomic_DNA"/>
</dbReference>
<dbReference type="Proteomes" id="UP000005666">
    <property type="component" value="Chromosome 4"/>
</dbReference>
<protein>
    <recommendedName>
        <fullName evidence="3">Transport and Golgi organization protein 2</fullName>
    </recommendedName>
</protein>
<evidence type="ECO:0000313" key="2">
    <source>
        <dbReference type="Proteomes" id="UP000005666"/>
    </source>
</evidence>
<dbReference type="HOGENOM" id="CLU_047037_0_0_1"/>
<organism evidence="1 2">
    <name type="scientific">Tetrapisispora phaffii (strain ATCC 24235 / CBS 4417 / NBRC 1672 / NRRL Y-8282 / UCD 70-5)</name>
    <name type="common">Yeast</name>
    <name type="synonym">Fabospora phaffii</name>
    <dbReference type="NCBI Taxonomy" id="1071381"/>
    <lineage>
        <taxon>Eukaryota</taxon>
        <taxon>Fungi</taxon>
        <taxon>Dikarya</taxon>
        <taxon>Ascomycota</taxon>
        <taxon>Saccharomycotina</taxon>
        <taxon>Saccharomycetes</taxon>
        <taxon>Saccharomycetales</taxon>
        <taxon>Saccharomycetaceae</taxon>
        <taxon>Tetrapisispora</taxon>
    </lineage>
</organism>
<gene>
    <name evidence="1" type="primary">TPHA0D03260</name>
    <name evidence="1" type="ordered locus">TPHA_0D03260</name>
</gene>
<reference evidence="1 2" key="1">
    <citation type="journal article" date="2011" name="Proc. Natl. Acad. Sci. U.S.A.">
        <title>Evolutionary erosion of yeast sex chromosomes by mating-type switching accidents.</title>
        <authorList>
            <person name="Gordon J.L."/>
            <person name="Armisen D."/>
            <person name="Proux-Wera E."/>
            <person name="Oheigeartaigh S.S."/>
            <person name="Byrne K.P."/>
            <person name="Wolfe K.H."/>
        </authorList>
    </citation>
    <scope>NUCLEOTIDE SEQUENCE [LARGE SCALE GENOMIC DNA]</scope>
    <source>
        <strain evidence="2">ATCC 24235 / CBS 4417 / NBRC 1672 / NRRL Y-8282 / UCD 70-5</strain>
    </source>
</reference>